<comment type="caution">
    <text evidence="3">The sequence shown here is derived from an EMBL/GenBank/DDBJ whole genome shotgun (WGS) entry which is preliminary data.</text>
</comment>
<feature type="signal peptide" evidence="1">
    <location>
        <begin position="1"/>
        <end position="26"/>
    </location>
</feature>
<dbReference type="Proteomes" id="UP000009881">
    <property type="component" value="Unassembled WGS sequence"/>
</dbReference>
<feature type="chain" id="PRO_5003931799" evidence="1">
    <location>
        <begin position="27"/>
        <end position="164"/>
    </location>
</feature>
<feature type="domain" description="FAS1" evidence="2">
    <location>
        <begin position="26"/>
        <end position="158"/>
    </location>
</feature>
<accession>K9HTW8</accession>
<sequence length="164" mass="16971">MTFVTALRAAAIAAPIALFAALPAKAADIVDTAAGNESFSTLVAAVKAAGLVETLKGEGPFTVFAPTNEAFEKLPEGTVETLLKPENKQQLTDILTYHVIPGKVMSGDIEGEMMVETVNGAELKVAATDGGVMIGDAMVTQADLEADNGVIHVIDTVVMPPESM</sequence>
<gene>
    <name evidence="3" type="ORF">C882_3416</name>
</gene>
<evidence type="ECO:0000313" key="4">
    <source>
        <dbReference type="Proteomes" id="UP000009881"/>
    </source>
</evidence>
<dbReference type="eggNOG" id="COG2335">
    <property type="taxonomic scope" value="Bacteria"/>
</dbReference>
<dbReference type="EMBL" id="ANHY01000005">
    <property type="protein sequence ID" value="EKV31666.1"/>
    <property type="molecule type" value="Genomic_DNA"/>
</dbReference>
<dbReference type="SMART" id="SM00554">
    <property type="entry name" value="FAS1"/>
    <property type="match status" value="1"/>
</dbReference>
<dbReference type="PROSITE" id="PS50213">
    <property type="entry name" value="FAS1"/>
    <property type="match status" value="1"/>
</dbReference>
<dbReference type="PANTHER" id="PTHR10900">
    <property type="entry name" value="PERIOSTIN-RELATED"/>
    <property type="match status" value="1"/>
</dbReference>
<dbReference type="Pfam" id="PF02469">
    <property type="entry name" value="Fasciclin"/>
    <property type="match status" value="1"/>
</dbReference>
<dbReference type="PATRIC" id="fig|1238182.3.peg.1086"/>
<dbReference type="SUPFAM" id="SSF82153">
    <property type="entry name" value="FAS1 domain"/>
    <property type="match status" value="1"/>
</dbReference>
<dbReference type="PANTHER" id="PTHR10900:SF77">
    <property type="entry name" value="FI19380P1"/>
    <property type="match status" value="1"/>
</dbReference>
<evidence type="ECO:0000256" key="1">
    <source>
        <dbReference type="SAM" id="SignalP"/>
    </source>
</evidence>
<dbReference type="InterPro" id="IPR000782">
    <property type="entry name" value="FAS1_domain"/>
</dbReference>
<proteinExistence type="predicted"/>
<keyword evidence="1" id="KW-0732">Signal</keyword>
<evidence type="ECO:0000259" key="2">
    <source>
        <dbReference type="PROSITE" id="PS50213"/>
    </source>
</evidence>
<keyword evidence="4" id="KW-1185">Reference proteome</keyword>
<dbReference type="AlphaFoldDB" id="K9HTW8"/>
<dbReference type="OrthoDB" id="9800666at2"/>
<reference evidence="3 4" key="1">
    <citation type="journal article" date="2013" name="Genome Announc.">
        <title>Draft Genome Sequence of an Alphaproteobacterium, Caenispirillum salinarum AK4(T), Isolated from a Solar Saltern.</title>
        <authorList>
            <person name="Khatri I."/>
            <person name="Singh A."/>
            <person name="Korpole S."/>
            <person name="Pinnaka A.K."/>
            <person name="Subramanian S."/>
        </authorList>
    </citation>
    <scope>NUCLEOTIDE SEQUENCE [LARGE SCALE GENOMIC DNA]</scope>
    <source>
        <strain evidence="3 4">AK4</strain>
    </source>
</reference>
<dbReference type="InterPro" id="IPR036378">
    <property type="entry name" value="FAS1_dom_sf"/>
</dbReference>
<dbReference type="STRING" id="1238182.C882_3416"/>
<dbReference type="GO" id="GO:0005615">
    <property type="term" value="C:extracellular space"/>
    <property type="evidence" value="ECO:0007669"/>
    <property type="project" value="TreeGrafter"/>
</dbReference>
<evidence type="ECO:0000313" key="3">
    <source>
        <dbReference type="EMBL" id="EKV31666.1"/>
    </source>
</evidence>
<dbReference type="RefSeq" id="WP_009539535.1">
    <property type="nucleotide sequence ID" value="NZ_ANHY01000005.1"/>
</dbReference>
<dbReference type="FunFam" id="2.30.180.10:FF:000019">
    <property type="entry name" value="Cell surface lipoprotein"/>
    <property type="match status" value="1"/>
</dbReference>
<protein>
    <submittedName>
        <fullName evidence="3">Sensory subunit of low CO2-induced protein complex, putative</fullName>
    </submittedName>
</protein>
<organism evidence="3 4">
    <name type="scientific">Caenispirillum salinarum AK4</name>
    <dbReference type="NCBI Taxonomy" id="1238182"/>
    <lineage>
        <taxon>Bacteria</taxon>
        <taxon>Pseudomonadati</taxon>
        <taxon>Pseudomonadota</taxon>
        <taxon>Alphaproteobacteria</taxon>
        <taxon>Rhodospirillales</taxon>
        <taxon>Novispirillaceae</taxon>
        <taxon>Caenispirillum</taxon>
    </lineage>
</organism>
<dbReference type="Gene3D" id="2.30.180.10">
    <property type="entry name" value="FAS1 domain"/>
    <property type="match status" value="1"/>
</dbReference>
<dbReference type="InterPro" id="IPR050904">
    <property type="entry name" value="Adhesion/Biosynth-related"/>
</dbReference>
<name>K9HTW8_9PROT</name>